<dbReference type="InterPro" id="IPR027788">
    <property type="entry name" value="Alpha/beta-hydrolase_N_dom"/>
</dbReference>
<dbReference type="InterPro" id="IPR027787">
    <property type="entry name" value="Alpha/beta-hydrolase_catalytic"/>
</dbReference>
<protein>
    <submittedName>
        <fullName evidence="5">Predicted membrane protein</fullName>
    </submittedName>
</protein>
<evidence type="ECO:0000259" key="3">
    <source>
        <dbReference type="Pfam" id="PF10081"/>
    </source>
</evidence>
<accession>A0A0X2NQB0</accession>
<organism evidence="5 6">
    <name type="scientific">Corynebacterium variabile</name>
    <dbReference type="NCBI Taxonomy" id="1727"/>
    <lineage>
        <taxon>Bacteria</taxon>
        <taxon>Bacillati</taxon>
        <taxon>Actinomycetota</taxon>
        <taxon>Actinomycetes</taxon>
        <taxon>Mycobacteriales</taxon>
        <taxon>Corynebacteriaceae</taxon>
        <taxon>Corynebacterium</taxon>
    </lineage>
</organism>
<evidence type="ECO:0000313" key="6">
    <source>
        <dbReference type="Proteomes" id="UP000182498"/>
    </source>
</evidence>
<feature type="transmembrane region" description="Helical" evidence="2">
    <location>
        <begin position="110"/>
        <end position="129"/>
    </location>
</feature>
<evidence type="ECO:0000313" key="5">
    <source>
        <dbReference type="EMBL" id="CUU66978.1"/>
    </source>
</evidence>
<feature type="transmembrane region" description="Helical" evidence="2">
    <location>
        <begin position="193"/>
        <end position="216"/>
    </location>
</feature>
<feature type="region of interest" description="Disordered" evidence="1">
    <location>
        <begin position="1"/>
        <end position="20"/>
    </location>
</feature>
<keyword evidence="2" id="KW-0472">Membrane</keyword>
<dbReference type="ESTHER" id="9cory-a0a0x2nqb0">
    <property type="family name" value="Abhydrolase_9"/>
</dbReference>
<gene>
    <name evidence="5" type="ORF">CVAR292_02331</name>
</gene>
<sequence>MASTKDAGSPEPSTEPRTETLTETLEEKLGRLTTYRLRLSYTGSVVATVLLLLSMTPSLLPRGPLFQGVVSAACAAVGYMIGVFASWLFRYMLNRDPAEQKRGRTLSWRWWVPLGAIAAVGSGIGLWQFRVWQNEVRDLVGEGHLSWTAWPVTVIVAVVVFLVLVLLGQGWGKLVRTLNDWLHRVLPPRIARVAAIAVVVAFSVFLANGVVANYSLQFLNASFATANDDTTETSVKPTSEMRSGSDASLVSWESLGREGRKFVSHGPDTDQLAEINGFRAVEPIRTFVGLGSGDDLRANAELAAEELVRAGGMGRELIAVGSATGSGWINQATVDSLEYMYNGNIATVSMQYSYLPSWLSFLVDQEQARQAGLYLFEAVDAKIQELPENRRPKIVVFGESLGSFGAEAAFGTIPTLSARTDGALFTGPTFNNGLWREATGRRDAGSPERLPVYDGGEHIRFAAEAGDLDDPDTEWKEPRIAYLQHASDPISWWSPELIFNEPDWLKESRGADVLSSTRWLPIVSFLQVSADMAVSTDVPEGHGHKYISEIPRAWAKILEPAGWTGGEGEKKLEQIIPRMARSGVVPGEMPEDAADAE</sequence>
<dbReference type="PIRSF" id="PIRSF007542">
    <property type="entry name" value="UCP007542"/>
    <property type="match status" value="1"/>
</dbReference>
<name>A0A0X2NQB0_9CORY</name>
<dbReference type="Proteomes" id="UP000182498">
    <property type="component" value="Unassembled WGS sequence"/>
</dbReference>
<dbReference type="AlphaFoldDB" id="A0A0X2NQB0"/>
<reference evidence="6" key="1">
    <citation type="submission" date="2015-11" db="EMBL/GenBank/DDBJ databases">
        <authorList>
            <person name="Dugat-Bony E."/>
        </authorList>
    </citation>
    <scope>NUCLEOTIDE SEQUENCE [LARGE SCALE GENOMIC DNA]</scope>
    <source>
        <strain evidence="6">Mu292</strain>
    </source>
</reference>
<feature type="domain" description="Alpha/beta-hydrolase N-terminal" evidence="4">
    <location>
        <begin position="55"/>
        <end position="267"/>
    </location>
</feature>
<dbReference type="Pfam" id="PF15420">
    <property type="entry name" value="Abhydrolase_9_N"/>
    <property type="match status" value="1"/>
</dbReference>
<dbReference type="InterPro" id="IPR012037">
    <property type="entry name" value="Alpha/beta-hydrolase_fam"/>
</dbReference>
<keyword evidence="2" id="KW-0812">Transmembrane</keyword>
<feature type="domain" description="Alpha/beta-hydrolase catalytic" evidence="3">
    <location>
        <begin position="284"/>
        <end position="565"/>
    </location>
</feature>
<keyword evidence="6" id="KW-1185">Reference proteome</keyword>
<feature type="transmembrane region" description="Helical" evidence="2">
    <location>
        <begin position="66"/>
        <end position="89"/>
    </location>
</feature>
<proteinExistence type="predicted"/>
<feature type="transmembrane region" description="Helical" evidence="2">
    <location>
        <begin position="39"/>
        <end position="60"/>
    </location>
</feature>
<keyword evidence="2" id="KW-1133">Transmembrane helix</keyword>
<evidence type="ECO:0000256" key="1">
    <source>
        <dbReference type="SAM" id="MobiDB-lite"/>
    </source>
</evidence>
<evidence type="ECO:0000256" key="2">
    <source>
        <dbReference type="SAM" id="Phobius"/>
    </source>
</evidence>
<evidence type="ECO:0000259" key="4">
    <source>
        <dbReference type="Pfam" id="PF15420"/>
    </source>
</evidence>
<dbReference type="RefSeq" id="WP_073884546.1">
    <property type="nucleotide sequence ID" value="NZ_FAUH01000017.1"/>
</dbReference>
<feature type="transmembrane region" description="Helical" evidence="2">
    <location>
        <begin position="149"/>
        <end position="172"/>
    </location>
</feature>
<dbReference type="EMBL" id="FAUH01000017">
    <property type="protein sequence ID" value="CUU66978.1"/>
    <property type="molecule type" value="Genomic_DNA"/>
</dbReference>
<dbReference type="Pfam" id="PF10081">
    <property type="entry name" value="Abhydrolase_9"/>
    <property type="match status" value="1"/>
</dbReference>